<reference evidence="2 3" key="1">
    <citation type="submission" date="2014-04" db="EMBL/GenBank/DDBJ databases">
        <authorList>
            <consortium name="DOE Joint Genome Institute"/>
            <person name="Kuo A."/>
            <person name="Girlanda M."/>
            <person name="Perotto S."/>
            <person name="Kohler A."/>
            <person name="Nagy L.G."/>
            <person name="Floudas D."/>
            <person name="Copeland A."/>
            <person name="Barry K.W."/>
            <person name="Cichocki N."/>
            <person name="Veneault-Fourrey C."/>
            <person name="LaButti K."/>
            <person name="Lindquist E.A."/>
            <person name="Lipzen A."/>
            <person name="Lundell T."/>
            <person name="Morin E."/>
            <person name="Murat C."/>
            <person name="Sun H."/>
            <person name="Tunlid A."/>
            <person name="Henrissat B."/>
            <person name="Grigoriev I.V."/>
            <person name="Hibbett D.S."/>
            <person name="Martin F."/>
            <person name="Nordberg H.P."/>
            <person name="Cantor M.N."/>
            <person name="Hua S.X."/>
        </authorList>
    </citation>
    <scope>NUCLEOTIDE SEQUENCE [LARGE SCALE GENOMIC DNA]</scope>
    <source>
        <strain evidence="2 3">MUT 4182</strain>
    </source>
</reference>
<dbReference type="AlphaFoldDB" id="A0A0C3QDC0"/>
<name>A0A0C3QDC0_9AGAM</name>
<keyword evidence="3" id="KW-1185">Reference proteome</keyword>
<gene>
    <name evidence="2" type="ORF">M407DRAFT_175857</name>
</gene>
<protein>
    <submittedName>
        <fullName evidence="2">Uncharacterized protein</fullName>
    </submittedName>
</protein>
<reference evidence="3" key="2">
    <citation type="submission" date="2015-01" db="EMBL/GenBank/DDBJ databases">
        <title>Evolutionary Origins and Diversification of the Mycorrhizal Mutualists.</title>
        <authorList>
            <consortium name="DOE Joint Genome Institute"/>
            <consortium name="Mycorrhizal Genomics Consortium"/>
            <person name="Kohler A."/>
            <person name="Kuo A."/>
            <person name="Nagy L.G."/>
            <person name="Floudas D."/>
            <person name="Copeland A."/>
            <person name="Barry K.W."/>
            <person name="Cichocki N."/>
            <person name="Veneault-Fourrey C."/>
            <person name="LaButti K."/>
            <person name="Lindquist E.A."/>
            <person name="Lipzen A."/>
            <person name="Lundell T."/>
            <person name="Morin E."/>
            <person name="Murat C."/>
            <person name="Riley R."/>
            <person name="Ohm R."/>
            <person name="Sun H."/>
            <person name="Tunlid A."/>
            <person name="Henrissat B."/>
            <person name="Grigoriev I.V."/>
            <person name="Hibbett D.S."/>
            <person name="Martin F."/>
        </authorList>
    </citation>
    <scope>NUCLEOTIDE SEQUENCE [LARGE SCALE GENOMIC DNA]</scope>
    <source>
        <strain evidence="3">MUT 4182</strain>
    </source>
</reference>
<evidence type="ECO:0000313" key="2">
    <source>
        <dbReference type="EMBL" id="KIO28930.1"/>
    </source>
</evidence>
<sequence length="154" mass="16009">MMITSTTSTPNPLWRHTPPPTAAGPSRVGKRKFDDRYDPYPSAKRRAVSPAVSISISPYHSHPSLASPITLPRSSPITIPRPLPVSAASSPVMRPIVRLSGQYANGMGSTNGSAVGMGLLGVSVGGNGNPNPKREKEVNGAGDGVGSLTLSSRQ</sequence>
<dbReference type="STRING" id="1051891.A0A0C3QDC0"/>
<dbReference type="OrthoDB" id="5396103at2759"/>
<proteinExistence type="predicted"/>
<dbReference type="Proteomes" id="UP000054248">
    <property type="component" value="Unassembled WGS sequence"/>
</dbReference>
<accession>A0A0C3QDC0</accession>
<feature type="compositionally biased region" description="Polar residues" evidence="1">
    <location>
        <begin position="1"/>
        <end position="11"/>
    </location>
</feature>
<feature type="region of interest" description="Disordered" evidence="1">
    <location>
        <begin position="1"/>
        <end position="45"/>
    </location>
</feature>
<evidence type="ECO:0000313" key="3">
    <source>
        <dbReference type="Proteomes" id="UP000054248"/>
    </source>
</evidence>
<evidence type="ECO:0000256" key="1">
    <source>
        <dbReference type="SAM" id="MobiDB-lite"/>
    </source>
</evidence>
<organism evidence="2 3">
    <name type="scientific">Tulasnella calospora MUT 4182</name>
    <dbReference type="NCBI Taxonomy" id="1051891"/>
    <lineage>
        <taxon>Eukaryota</taxon>
        <taxon>Fungi</taxon>
        <taxon>Dikarya</taxon>
        <taxon>Basidiomycota</taxon>
        <taxon>Agaricomycotina</taxon>
        <taxon>Agaricomycetes</taxon>
        <taxon>Cantharellales</taxon>
        <taxon>Tulasnellaceae</taxon>
        <taxon>Tulasnella</taxon>
    </lineage>
</organism>
<feature type="region of interest" description="Disordered" evidence="1">
    <location>
        <begin position="125"/>
        <end position="154"/>
    </location>
</feature>
<dbReference type="HOGENOM" id="CLU_1705561_0_0_1"/>
<dbReference type="EMBL" id="KN822989">
    <property type="protein sequence ID" value="KIO28930.1"/>
    <property type="molecule type" value="Genomic_DNA"/>
</dbReference>